<evidence type="ECO:0000259" key="2">
    <source>
        <dbReference type="Pfam" id="PF09851"/>
    </source>
</evidence>
<gene>
    <name evidence="3" type="ORF">PECAL_2P25190</name>
</gene>
<name>A0A8J2WUZ9_9STRA</name>
<reference evidence="3" key="1">
    <citation type="submission" date="2021-11" db="EMBL/GenBank/DDBJ databases">
        <authorList>
            <consortium name="Genoscope - CEA"/>
            <person name="William W."/>
        </authorList>
    </citation>
    <scope>NUCLEOTIDE SEQUENCE</scope>
</reference>
<feature type="region of interest" description="Disordered" evidence="1">
    <location>
        <begin position="80"/>
        <end position="109"/>
    </location>
</feature>
<dbReference type="InterPro" id="IPR018649">
    <property type="entry name" value="SHOCT"/>
</dbReference>
<keyword evidence="4" id="KW-1185">Reference proteome</keyword>
<evidence type="ECO:0000313" key="4">
    <source>
        <dbReference type="Proteomes" id="UP000789595"/>
    </source>
</evidence>
<dbReference type="AlphaFoldDB" id="A0A8J2WUZ9"/>
<proteinExistence type="predicted"/>
<evidence type="ECO:0000256" key="1">
    <source>
        <dbReference type="SAM" id="MobiDB-lite"/>
    </source>
</evidence>
<dbReference type="Proteomes" id="UP000789595">
    <property type="component" value="Unassembled WGS sequence"/>
</dbReference>
<comment type="caution">
    <text evidence="3">The sequence shown here is derived from an EMBL/GenBank/DDBJ whole genome shotgun (WGS) entry which is preliminary data.</text>
</comment>
<organism evidence="3 4">
    <name type="scientific">Pelagomonas calceolata</name>
    <dbReference type="NCBI Taxonomy" id="35677"/>
    <lineage>
        <taxon>Eukaryota</taxon>
        <taxon>Sar</taxon>
        <taxon>Stramenopiles</taxon>
        <taxon>Ochrophyta</taxon>
        <taxon>Pelagophyceae</taxon>
        <taxon>Pelagomonadales</taxon>
        <taxon>Pelagomonadaceae</taxon>
        <taxon>Pelagomonas</taxon>
    </lineage>
</organism>
<dbReference type="EMBL" id="CAKKNE010000002">
    <property type="protein sequence ID" value="CAH0369397.1"/>
    <property type="molecule type" value="Genomic_DNA"/>
</dbReference>
<accession>A0A8J2WUZ9</accession>
<dbReference type="Pfam" id="PF09851">
    <property type="entry name" value="SHOCT"/>
    <property type="match status" value="1"/>
</dbReference>
<protein>
    <recommendedName>
        <fullName evidence="2">SHOCT domain-containing protein</fullName>
    </recommendedName>
</protein>
<sequence>MDEETAEALTRTKALYDAGVLTEEEYNAKKEELLHAPAVVVAQPPANEHGGVVQGHVVVAQPPANEHGGVVQGHVVAVQPQKVHPEPRPGSEPAARRRRRRRGRPAGTEDILANYRSDEEASRAATRIQAEARRSAAWKDFPLPPGAISATSLQGWWFGPGPIGICCWGVAPGILLLPLGCPCWCFKFEARGHNRLMMTNLCGCDRHDGYSRERDSKNFKRNVFQHKGEGNPWMIIHNSICATHICGYHSVGRDVSGNPNGGVFCWGCITPLMCRIPGTVRTAWTDRYGSADVATTRNGVTGY</sequence>
<evidence type="ECO:0000313" key="3">
    <source>
        <dbReference type="EMBL" id="CAH0369397.1"/>
    </source>
</evidence>
<feature type="domain" description="SHOCT" evidence="2">
    <location>
        <begin position="13"/>
        <end position="34"/>
    </location>
</feature>